<gene>
    <name evidence="1" type="ORF">CAMP_LOCUS16668</name>
</gene>
<comment type="caution">
    <text evidence="1">The sequence shown here is derived from an EMBL/GenBank/DDBJ whole genome shotgun (WGS) entry which is preliminary data.</text>
</comment>
<proteinExistence type="predicted"/>
<dbReference type="Gene3D" id="1.10.12.10">
    <property type="entry name" value="Lyase 2-enoyl-coa Hydratase, Chain A, domain 2"/>
    <property type="match status" value="1"/>
</dbReference>
<dbReference type="SUPFAM" id="SSF52096">
    <property type="entry name" value="ClpP/crotonase"/>
    <property type="match status" value="1"/>
</dbReference>
<dbReference type="Gene3D" id="3.90.226.10">
    <property type="entry name" value="2-enoyl-CoA Hydratase, Chain A, domain 1"/>
    <property type="match status" value="1"/>
</dbReference>
<dbReference type="InterPro" id="IPR001753">
    <property type="entry name" value="Enoyl-CoA_hydra/iso"/>
</dbReference>
<dbReference type="AlphaFoldDB" id="A0A9P1NAB3"/>
<dbReference type="InterPro" id="IPR029045">
    <property type="entry name" value="ClpP/crotonase-like_dom_sf"/>
</dbReference>
<dbReference type="InterPro" id="IPR051053">
    <property type="entry name" value="ECH/Chromodomain_protein"/>
</dbReference>
<accession>A0A9P1NAB3</accession>
<organism evidence="1 2">
    <name type="scientific">Caenorhabditis angaria</name>
    <dbReference type="NCBI Taxonomy" id="860376"/>
    <lineage>
        <taxon>Eukaryota</taxon>
        <taxon>Metazoa</taxon>
        <taxon>Ecdysozoa</taxon>
        <taxon>Nematoda</taxon>
        <taxon>Chromadorea</taxon>
        <taxon>Rhabditida</taxon>
        <taxon>Rhabditina</taxon>
        <taxon>Rhabditomorpha</taxon>
        <taxon>Rhabditoidea</taxon>
        <taxon>Rhabditidae</taxon>
        <taxon>Peloderinae</taxon>
        <taxon>Caenorhabditis</taxon>
    </lineage>
</organism>
<sequence>MSDLILTELKNNALWITLNRHKKYNAITFKMFDTLREVLLNAAEDEKVSFVVLTGGDCKMYSAGADFSPPEFAAQLEATESNMNVGYKPFVDVLAAFPKPIVALVNGPAVGVAVTTLGLMDTVIAVDTATFHMPFAEYGLCPEAMASKTLVDTMGYQKAAATMLFNEKITAQEAFIAGLVTKVIPAADFKTETAKIIERYTKLSSQTLLVGKRLMRPEGEVDKLLTANRREKEVLDKCFSSEDAVTRLSAKFSGGSKL</sequence>
<evidence type="ECO:0000313" key="2">
    <source>
        <dbReference type="Proteomes" id="UP001152747"/>
    </source>
</evidence>
<dbReference type="InterPro" id="IPR014748">
    <property type="entry name" value="Enoyl-CoA_hydra_C"/>
</dbReference>
<dbReference type="EMBL" id="CANHGI010000006">
    <property type="protein sequence ID" value="CAI5454031.1"/>
    <property type="molecule type" value="Genomic_DNA"/>
</dbReference>
<evidence type="ECO:0000313" key="1">
    <source>
        <dbReference type="EMBL" id="CAI5454031.1"/>
    </source>
</evidence>
<protein>
    <submittedName>
        <fullName evidence="1">Uncharacterized protein</fullName>
    </submittedName>
</protein>
<keyword evidence="2" id="KW-1185">Reference proteome</keyword>
<dbReference type="CDD" id="cd06558">
    <property type="entry name" value="crotonase-like"/>
    <property type="match status" value="1"/>
</dbReference>
<dbReference type="Proteomes" id="UP001152747">
    <property type="component" value="Unassembled WGS sequence"/>
</dbReference>
<dbReference type="OrthoDB" id="409763at2759"/>
<dbReference type="PANTHER" id="PTHR43684">
    <property type="match status" value="1"/>
</dbReference>
<name>A0A9P1NAB3_9PELO</name>
<reference evidence="1" key="1">
    <citation type="submission" date="2022-11" db="EMBL/GenBank/DDBJ databases">
        <authorList>
            <person name="Kikuchi T."/>
        </authorList>
    </citation>
    <scope>NUCLEOTIDE SEQUENCE</scope>
    <source>
        <strain evidence="1">PS1010</strain>
    </source>
</reference>
<dbReference type="Pfam" id="PF00378">
    <property type="entry name" value="ECH_1"/>
    <property type="match status" value="1"/>
</dbReference>
<dbReference type="PANTHER" id="PTHR43684:SF14">
    <property type="entry name" value="PROTEIN CBG16141"/>
    <property type="match status" value="1"/>
</dbReference>